<sequence>MYHQNFFVTEFILYIYFILNHCSFILFSEIKNILLLKNYIYSNYVQKKRFLILNYKYFFFLNDSVPFFLRFNLNDTGLILYKKFKNYFFYEIKKKLSKNAKHFKKKSANKISKLFSKNKSSVFNYILKFLVPFFIVYAKLIYQCCFNNFFMFIIVYEHFFYIKSLEINKFLHKIYSGFLIKKIFLQKIWKLDKDCIFFLYELFFYINFEKKNMKANFFIFKTRKKENCLFRNIFYIQNQLNKKNFNFFCYSGNHVSFYFKLKNNMLQVFKNGCLFVISNIFELFSLIRVLCLKTLDFLPDEMEKIFFSAYVSRTYKTTNIFYFTYFFLYLNFLIFLKLFIFKRVINKIKKIFFSFFFFLLKIKFSFIGNYLNYLKSTNRKTELIFNKVNFFPVLNLCIQDYCFFFFTFFFKKKKSFSEKIYV</sequence>
<keyword evidence="2" id="KW-0542">Nucleomorph</keyword>
<gene>
    <name evidence="2" type="ORF">CPARA_2gp277</name>
</gene>
<feature type="transmembrane region" description="Helical" evidence="1">
    <location>
        <begin position="6"/>
        <end position="27"/>
    </location>
</feature>
<evidence type="ECO:0000313" key="2">
    <source>
        <dbReference type="EMBL" id="AEA38935.1"/>
    </source>
</evidence>
<proteinExistence type="predicted"/>
<keyword evidence="1" id="KW-0472">Membrane</keyword>
<keyword evidence="1" id="KW-0812">Transmembrane</keyword>
<reference evidence="2 3" key="1">
    <citation type="journal article" date="2011" name="Genome Biol. Evol.">
        <title>Complete nucleomorph genome sequence of the nonphotosynthetic alga Cryptomonas paramecium reveals a core nucleomorph gene set.</title>
        <authorList>
            <person name="Tanifuji G."/>
            <person name="Onodera N.T."/>
            <person name="Wheeler T.J."/>
            <person name="Dlutek M."/>
            <person name="Donaher N."/>
            <person name="Archibald J.M."/>
        </authorList>
    </citation>
    <scope>NUCLEOTIDE SEQUENCE [LARGE SCALE GENOMIC DNA]</scope>
    <source>
        <strain evidence="2 3">CCAP977/2A</strain>
    </source>
</reference>
<dbReference type="GeneID" id="10447177"/>
<feature type="transmembrane region" description="Helical" evidence="1">
    <location>
        <begin position="351"/>
        <end position="370"/>
    </location>
</feature>
<name>F2HHY9_9CRYP</name>
<dbReference type="AlphaFoldDB" id="F2HHY9"/>
<feature type="transmembrane region" description="Helical" evidence="1">
    <location>
        <begin position="390"/>
        <end position="410"/>
    </location>
</feature>
<organism evidence="2 3">
    <name type="scientific">Cryptomonas paramaecium</name>
    <dbReference type="NCBI Taxonomy" id="2898"/>
    <lineage>
        <taxon>Eukaryota</taxon>
        <taxon>Cryptophyceae</taxon>
        <taxon>Cryptomonadales</taxon>
        <taxon>Cryptomonadaceae</taxon>
        <taxon>Cryptomonas</taxon>
    </lineage>
</organism>
<dbReference type="RefSeq" id="XP_003239833.1">
    <property type="nucleotide sequence ID" value="XM_003239785.1"/>
</dbReference>
<evidence type="ECO:0000256" key="1">
    <source>
        <dbReference type="SAM" id="Phobius"/>
    </source>
</evidence>
<keyword evidence="1" id="KW-1133">Transmembrane helix</keyword>
<geneLocation type="nucleomorph" evidence="2"/>
<evidence type="ECO:0000313" key="3">
    <source>
        <dbReference type="Proteomes" id="UP000243423"/>
    </source>
</evidence>
<feature type="transmembrane region" description="Helical" evidence="1">
    <location>
        <begin position="268"/>
        <end position="290"/>
    </location>
</feature>
<protein>
    <submittedName>
        <fullName evidence="2">Uncharacterized protein</fullName>
    </submittedName>
</protein>
<dbReference type="Proteomes" id="UP000243423">
    <property type="component" value="Nucleomorph 2"/>
</dbReference>
<feature type="transmembrane region" description="Helical" evidence="1">
    <location>
        <begin position="320"/>
        <end position="339"/>
    </location>
</feature>
<dbReference type="EMBL" id="CP002173">
    <property type="protein sequence ID" value="AEA38935.1"/>
    <property type="molecule type" value="Genomic_DNA"/>
</dbReference>
<accession>F2HHY9</accession>